<comment type="cofactor">
    <cofactor evidence="1">
        <name>[4Fe-4S] cluster</name>
        <dbReference type="ChEBI" id="CHEBI:49883"/>
    </cofactor>
</comment>
<feature type="region of interest" description="Disordered" evidence="9">
    <location>
        <begin position="1216"/>
        <end position="1239"/>
    </location>
</feature>
<feature type="compositionally biased region" description="Basic residues" evidence="9">
    <location>
        <begin position="352"/>
        <end position="362"/>
    </location>
</feature>
<proteinExistence type="inferred from homology"/>
<evidence type="ECO:0000256" key="8">
    <source>
        <dbReference type="ARBA" id="ARBA00023242"/>
    </source>
</evidence>
<feature type="compositionally biased region" description="Polar residues" evidence="9">
    <location>
        <begin position="423"/>
        <end position="434"/>
    </location>
</feature>
<dbReference type="GO" id="GO:0046872">
    <property type="term" value="F:metal ion binding"/>
    <property type="evidence" value="ECO:0007669"/>
    <property type="project" value="UniProtKB-KW"/>
</dbReference>
<dbReference type="InterPro" id="IPR003265">
    <property type="entry name" value="HhH-GPD_domain"/>
</dbReference>
<feature type="compositionally biased region" description="Polar residues" evidence="9">
    <location>
        <begin position="679"/>
        <end position="689"/>
    </location>
</feature>
<feature type="region of interest" description="Disordered" evidence="9">
    <location>
        <begin position="672"/>
        <end position="691"/>
    </location>
</feature>
<dbReference type="SUPFAM" id="SSF48150">
    <property type="entry name" value="DNA-glycosylase"/>
    <property type="match status" value="1"/>
</dbReference>
<accession>A0AAQ3XHY4</accession>
<dbReference type="PANTHER" id="PTHR46213">
    <property type="entry name" value="TRANSCRIPTIONAL ACTIVATOR DEMETER"/>
    <property type="match status" value="1"/>
</dbReference>
<comment type="subcellular location">
    <subcellularLocation>
        <location evidence="2">Nucleus</location>
    </subcellularLocation>
</comment>
<keyword evidence="7" id="KW-0238">DNA-binding</keyword>
<dbReference type="GO" id="GO:0051539">
    <property type="term" value="F:4 iron, 4 sulfur cluster binding"/>
    <property type="evidence" value="ECO:0007669"/>
    <property type="project" value="InterPro"/>
</dbReference>
<keyword evidence="8" id="KW-0539">Nucleus</keyword>
<evidence type="ECO:0000256" key="2">
    <source>
        <dbReference type="ARBA" id="ARBA00004123"/>
    </source>
</evidence>
<keyword evidence="4" id="KW-0479">Metal-binding</keyword>
<dbReference type="FunFam" id="1.10.1670.10:FF:000004">
    <property type="entry name" value="DNA glycosylase/AP lyase ROS1"/>
    <property type="match status" value="1"/>
</dbReference>
<evidence type="ECO:0000256" key="1">
    <source>
        <dbReference type="ARBA" id="ARBA00001966"/>
    </source>
</evidence>
<evidence type="ECO:0000256" key="4">
    <source>
        <dbReference type="ARBA" id="ARBA00022723"/>
    </source>
</evidence>
<dbReference type="InterPro" id="IPR003651">
    <property type="entry name" value="Endonuclease3_FeS-loop_motif"/>
</dbReference>
<feature type="domain" description="HhH-GPD" evidence="10">
    <location>
        <begin position="1249"/>
        <end position="1400"/>
    </location>
</feature>
<feature type="compositionally biased region" description="Basic and acidic residues" evidence="9">
    <location>
        <begin position="369"/>
        <end position="379"/>
    </location>
</feature>
<dbReference type="PANTHER" id="PTHR46213:SF2">
    <property type="entry name" value="PROTEIN ROS1C"/>
    <property type="match status" value="1"/>
</dbReference>
<reference evidence="11 12" key="1">
    <citation type="submission" date="2024-02" db="EMBL/GenBank/DDBJ databases">
        <title>High-quality chromosome-scale genome assembly of Pensacola bahiagrass (Paspalum notatum Flugge var. saurae).</title>
        <authorList>
            <person name="Vega J.M."/>
            <person name="Podio M."/>
            <person name="Orjuela J."/>
            <person name="Siena L.A."/>
            <person name="Pessino S.C."/>
            <person name="Combes M.C."/>
            <person name="Mariac C."/>
            <person name="Albertini E."/>
            <person name="Pupilli F."/>
            <person name="Ortiz J.P.A."/>
            <person name="Leblanc O."/>
        </authorList>
    </citation>
    <scope>NUCLEOTIDE SEQUENCE [LARGE SCALE GENOMIC DNA]</scope>
    <source>
        <strain evidence="11">R1</strain>
        <tissue evidence="11">Leaf</tissue>
    </source>
</reference>
<feature type="compositionally biased region" description="Basic and acidic residues" evidence="9">
    <location>
        <begin position="300"/>
        <end position="313"/>
    </location>
</feature>
<feature type="compositionally biased region" description="Polar residues" evidence="9">
    <location>
        <begin position="93"/>
        <end position="103"/>
    </location>
</feature>
<dbReference type="SMART" id="SM00525">
    <property type="entry name" value="FES"/>
    <property type="match status" value="1"/>
</dbReference>
<evidence type="ECO:0000256" key="3">
    <source>
        <dbReference type="ARBA" id="ARBA00005646"/>
    </source>
</evidence>
<feature type="region of interest" description="Disordered" evidence="9">
    <location>
        <begin position="476"/>
        <end position="509"/>
    </location>
</feature>
<evidence type="ECO:0000256" key="7">
    <source>
        <dbReference type="ARBA" id="ARBA00023125"/>
    </source>
</evidence>
<feature type="region of interest" description="Disordered" evidence="9">
    <location>
        <begin position="298"/>
        <end position="434"/>
    </location>
</feature>
<dbReference type="GO" id="GO:0051747">
    <property type="term" value="F:cytosine C-5 DNA demethylase activity"/>
    <property type="evidence" value="ECO:0007669"/>
    <property type="project" value="UniProtKB-ARBA"/>
</dbReference>
<dbReference type="Pfam" id="PF15628">
    <property type="entry name" value="RRM_DME"/>
    <property type="match status" value="1"/>
</dbReference>
<feature type="region of interest" description="Disordered" evidence="9">
    <location>
        <begin position="93"/>
        <end position="117"/>
    </location>
</feature>
<dbReference type="GO" id="GO:0006284">
    <property type="term" value="P:base-excision repair"/>
    <property type="evidence" value="ECO:0007669"/>
    <property type="project" value="InterPro"/>
</dbReference>
<dbReference type="GO" id="GO:0019104">
    <property type="term" value="F:DNA N-glycosylase activity"/>
    <property type="evidence" value="ECO:0007669"/>
    <property type="project" value="InterPro"/>
</dbReference>
<comment type="similarity">
    <text evidence="3">Belongs to the DNA glycosylase family. DEMETER subfamily.</text>
</comment>
<evidence type="ECO:0000256" key="5">
    <source>
        <dbReference type="ARBA" id="ARBA00023004"/>
    </source>
</evidence>
<dbReference type="InterPro" id="IPR023170">
    <property type="entry name" value="HhH_base_excis_C"/>
</dbReference>
<dbReference type="CDD" id="cd00056">
    <property type="entry name" value="ENDO3c"/>
    <property type="match status" value="1"/>
</dbReference>
<keyword evidence="6" id="KW-0411">Iron-sulfur</keyword>
<evidence type="ECO:0000256" key="6">
    <source>
        <dbReference type="ARBA" id="ARBA00023014"/>
    </source>
</evidence>
<keyword evidence="5" id="KW-0408">Iron</keyword>
<evidence type="ECO:0000256" key="9">
    <source>
        <dbReference type="SAM" id="MobiDB-lite"/>
    </source>
</evidence>
<dbReference type="GO" id="GO:0005634">
    <property type="term" value="C:nucleus"/>
    <property type="evidence" value="ECO:0007669"/>
    <property type="project" value="UniProtKB-SubCell"/>
</dbReference>
<protein>
    <recommendedName>
        <fullName evidence="10">HhH-GPD domain-containing protein</fullName>
    </recommendedName>
</protein>
<feature type="compositionally biased region" description="Basic residues" evidence="9">
    <location>
        <begin position="317"/>
        <end position="327"/>
    </location>
</feature>
<dbReference type="GO" id="GO:0003677">
    <property type="term" value="F:DNA binding"/>
    <property type="evidence" value="ECO:0007669"/>
    <property type="project" value="UniProtKB-KW"/>
</dbReference>
<name>A0AAQ3XHY4_PASNO</name>
<keyword evidence="12" id="KW-1185">Reference proteome</keyword>
<dbReference type="InterPro" id="IPR044811">
    <property type="entry name" value="DME/ROS1"/>
</dbReference>
<evidence type="ECO:0000313" key="11">
    <source>
        <dbReference type="EMBL" id="WVZ98770.1"/>
    </source>
</evidence>
<dbReference type="Proteomes" id="UP001341281">
    <property type="component" value="Chromosome 10"/>
</dbReference>
<organism evidence="11 12">
    <name type="scientific">Paspalum notatum var. saurae</name>
    <dbReference type="NCBI Taxonomy" id="547442"/>
    <lineage>
        <taxon>Eukaryota</taxon>
        <taxon>Viridiplantae</taxon>
        <taxon>Streptophyta</taxon>
        <taxon>Embryophyta</taxon>
        <taxon>Tracheophyta</taxon>
        <taxon>Spermatophyta</taxon>
        <taxon>Magnoliopsida</taxon>
        <taxon>Liliopsida</taxon>
        <taxon>Poales</taxon>
        <taxon>Poaceae</taxon>
        <taxon>PACMAD clade</taxon>
        <taxon>Panicoideae</taxon>
        <taxon>Andropogonodae</taxon>
        <taxon>Paspaleae</taxon>
        <taxon>Paspalinae</taxon>
        <taxon>Paspalum</taxon>
    </lineage>
</organism>
<sequence>MDRSELGLIYSCVDSATPENLVNFDTGMSAGRGDPNIPGNRPLFLSAGVPNSGCQNLANTAAAGNSSSIASPALFSSCSSSVLNTIQGISAPQSALSNPTSRASEQHDGPSIQPSWHIPAGCTQVPISILMVHKQLIGRGLRPRLPPSHSFMPAPAVPDVSEGASIQLAGSNFLSLGRTSNIVAGDMTTNPSQLATPDKYNSGNLQLNSLYDEASNTGNGPETSQLQQLATANTLKTRVQHSQESTTLLSESITDENVYMYEPMQKRPKTQINQGEHTPLLTPVVPKEKSLTQIEMRSAGAEKTEMFRNEETPAPKMKARRKKHRPKVIRENKVTKVQNPDSTPDRKSPSQKPKRSYVRKKINLSSLEKCSDPVSDKSISRGSVIPARSSTAPVRRSLQFEPNEQGAQSYHLSKASSHHHNYQKSVDAQSSVCSESEVQIGHGVQVMEDSPGELAIGMSLRLNKLLDDYIHLPEVTPPTQEVSNATSGSFGTEINGEQDNLGRTCEPDAKSKSGLCIEERLVKTVMQGNKKYLELNYSGADGFLSSARSLHDMEPTGSQMSKVSEVQNHIMRAATEMLAFCQAGGIKKKRSARIRRNFFFPIMDLENNTLQASTPLPQPCMDAPYGSSCINFKFMTKKRSKKARPHCSSSIQLNDELENSFLAGSNFYGGSNGPKISEETSPNSSPQTLDNKRINFDTHSEVLEERSVNASTGQYMDLLQGVASRLEHLDLNIKQVPRTEMHLSLTTPAVICFERTDGMSSALVPYGAGMMVPHERPLQLVKKQRPRAKVDLDYETTRVWDLLMGKASEPNGTDVEKERWWQQERDVFQGRANSFIARMRLVQGDRRFSPWKGSVVDSVVGVFLTQNVADHLSSSAYMALAASFPSRSGNSNCMDDATTQDNEQTISTSALVEKNMFGLSCNGAGSDLEVGCEELSMTYEKIHMEQKGNTRDSELIDGETYSFYYKSANGSVCNHQGTGIEHKKQQLPDFSSVELSHTELLQQIHIQKEISSSQNVASDTIPSTLSLSSGIPRNFVCSSSAAAYYNLGNNFDHGRPLAGTDTTTSGIECRRLQMAGVSDFGFKNPVIPSSSTTPFIFTVDDQQLNFRNEPNVSSTSSNSPSDSASPNIKNGMSPLFMPFNSYVPEWSSNKTADTTLNSSKTSPELPVKLHHDRRTSFEAVNLKEYESSFSTCEMTVEATRKEDVYTSKSGFTSYNGVSDTAAQASRPKKTRTTSKKDTKNFDWDKLRRQACSEGQMKKRSFGRRDSVDWEAVRCADVQTISHAIRERGMNNILAERIQNFLNRLVRDHGSIDLEWLRDIPPDSAKDYLLSIRGLGLKSVECVRLLTLHHLAFPVDTNVGRICVRLGWVPIQPLPESLQLHLLELYPILETIQKYIWPRLCKLDQQTLYELHYQMITFGKVFCTKSKPNCNACPMRSECKHFASAFASARLALPAPQEKSLVQSSNQFAFQNSSMYTMNSTHLPRLEGCFNAREFIPKNSEPIIEEPASPREEESLGTLENDIEDFYEDGEIPTIKLNMEAFAQNLENCIKESNKEVQSDDIAKALVAISTEAASIPVPKLKNVHRLRTEHYVYELPDSHPLLHQDLTHGNLMILPHEIKEISQAPKQCCDSLTEGGLCNNEMCHNCTAEHENQSRYVRGTILVPCRTAMRGSFPLNGTYFQVNEVFADHTSSHNPIHVEREQLWNLQRRMVFFGTSVPTIFKGLTTEEIQQCFWRGFVCVRGFDMETRAPRPLCPHLHVVARPKSRKTAANEQVL</sequence>
<dbReference type="EMBL" id="CP144754">
    <property type="protein sequence ID" value="WVZ98770.1"/>
    <property type="molecule type" value="Genomic_DNA"/>
</dbReference>
<gene>
    <name evidence="11" type="ORF">U9M48_044161</name>
</gene>
<dbReference type="SMART" id="SM00478">
    <property type="entry name" value="ENDO3c"/>
    <property type="match status" value="1"/>
</dbReference>
<evidence type="ECO:0000313" key="12">
    <source>
        <dbReference type="Proteomes" id="UP001341281"/>
    </source>
</evidence>
<dbReference type="Gene3D" id="1.10.1670.10">
    <property type="entry name" value="Helix-hairpin-Helix base-excision DNA repair enzymes (C-terminal)"/>
    <property type="match status" value="1"/>
</dbReference>
<dbReference type="InterPro" id="IPR011257">
    <property type="entry name" value="DNA_glycosylase"/>
</dbReference>
<dbReference type="InterPro" id="IPR028925">
    <property type="entry name" value="RRM_DME"/>
</dbReference>
<feature type="compositionally biased region" description="Low complexity" evidence="9">
    <location>
        <begin position="1110"/>
        <end position="1127"/>
    </location>
</feature>
<feature type="region of interest" description="Disordered" evidence="9">
    <location>
        <begin position="1107"/>
        <end position="1130"/>
    </location>
</feature>
<feature type="compositionally biased region" description="Polar residues" evidence="9">
    <location>
        <begin position="477"/>
        <end position="498"/>
    </location>
</feature>
<evidence type="ECO:0000259" key="10">
    <source>
        <dbReference type="SMART" id="SM00478"/>
    </source>
</evidence>
<dbReference type="GO" id="GO:0141166">
    <property type="term" value="P:chromosomal 5-methylcytosine DNA demethylation pathway"/>
    <property type="evidence" value="ECO:0007669"/>
    <property type="project" value="InterPro"/>
</dbReference>
<feature type="compositionally biased region" description="Polar residues" evidence="9">
    <location>
        <begin position="400"/>
        <end position="415"/>
    </location>
</feature>